<dbReference type="InterPro" id="IPR002589">
    <property type="entry name" value="Macro_dom"/>
</dbReference>
<dbReference type="InterPro" id="IPR043472">
    <property type="entry name" value="Macro_dom-like"/>
</dbReference>
<dbReference type="PANTHER" id="PTHR12521">
    <property type="entry name" value="PROTEIN C6ORF130"/>
    <property type="match status" value="1"/>
</dbReference>
<accession>A0A8K1M3P4</accession>
<proteinExistence type="predicted"/>
<dbReference type="InterPro" id="IPR050892">
    <property type="entry name" value="ADP-ribose_metab_enzymes"/>
</dbReference>
<dbReference type="PANTHER" id="PTHR12521:SF0">
    <property type="entry name" value="ADP-RIBOSE GLYCOHYDROLASE OARD1"/>
    <property type="match status" value="1"/>
</dbReference>
<dbReference type="EMBL" id="MZ556186">
    <property type="protein sequence ID" value="UBJ25909.1"/>
    <property type="molecule type" value="Genomic_DNA"/>
</dbReference>
<dbReference type="Pfam" id="PF01661">
    <property type="entry name" value="Macro"/>
    <property type="match status" value="1"/>
</dbReference>
<dbReference type="Gene3D" id="3.40.220.10">
    <property type="entry name" value="Leucine Aminopeptidase, subunit E, domain 1"/>
    <property type="match status" value="1"/>
</dbReference>
<name>A0A8K1M3P4_9VIRU</name>
<evidence type="ECO:0000313" key="2">
    <source>
        <dbReference type="EMBL" id="UBJ25909.1"/>
    </source>
</evidence>
<reference evidence="2" key="1">
    <citation type="submission" date="2021-07" db="EMBL/GenBank/DDBJ databases">
        <title>Communication and adaptive evolution of viruses within giant pandas and their associated organisms in a local ecological environment.</title>
        <authorList>
            <person name="Zhao M."/>
            <person name="Liu S."/>
            <person name="Zhang W."/>
        </authorList>
    </citation>
    <scope>NUCLEOTIDE SEQUENCE</scope>
    <source>
        <strain evidence="2">Rpf280cress07-12</strain>
    </source>
</reference>
<feature type="domain" description="Macro" evidence="1">
    <location>
        <begin position="200"/>
        <end position="325"/>
    </location>
</feature>
<evidence type="ECO:0000259" key="1">
    <source>
        <dbReference type="SMART" id="SM00506"/>
    </source>
</evidence>
<dbReference type="GO" id="GO:0140291">
    <property type="term" value="P:peptidyl-glutamate ADP-deribosylation"/>
    <property type="evidence" value="ECO:0007669"/>
    <property type="project" value="TreeGrafter"/>
</dbReference>
<organism evidence="2">
    <name type="scientific">Red panda feces-associated circular DNA virus 17</name>
    <dbReference type="NCBI Taxonomy" id="2863970"/>
    <lineage>
        <taxon>Viruses</taxon>
        <taxon>Monodnaviria</taxon>
        <taxon>Shotokuvirae</taxon>
        <taxon>Cressdnaviricota</taxon>
    </lineage>
</organism>
<dbReference type="SMART" id="SM00506">
    <property type="entry name" value="A1pp"/>
    <property type="match status" value="1"/>
</dbReference>
<sequence length="341" mass="40658">MSYNYVKPQGQRQSKIWNYYNSSNTWDWYRISIWPDYLAKAVIEERLNYKLRWQMFLYLVGNGKDPKIAVRDILEMGDSYFDREAIAHVENLPEAVANADGDYDYWDEHLKRIEPLTRKTRRQMVYEGLSEKRWKKQQAEMYEREYQDDILAARGGYDIVKLREADFDIVKLREIEKREKEEEEESDIEWEENPFIRKSRIIEQKGSVFTLGMRYALVHCIAQDAMMGAGIARKFREKYPDMQRYIRSKRPKIGEIVVYEAEDGRVIVNMVTKASSWDKPKREDFNKTLITLVEWIEDERIKYVGMPKIGSGLDQLYWGITLSDIKTMLFNTDVTVIIREL</sequence>
<dbReference type="SUPFAM" id="SSF52949">
    <property type="entry name" value="Macro domain-like"/>
    <property type="match status" value="1"/>
</dbReference>
<protein>
    <recommendedName>
        <fullName evidence="1">Macro domain-containing protein</fullName>
    </recommendedName>
</protein>